<dbReference type="EMBL" id="SORE01000001">
    <property type="protein sequence ID" value="TDY54890.1"/>
    <property type="molecule type" value="Genomic_DNA"/>
</dbReference>
<dbReference type="AlphaFoldDB" id="A0A4R8M184"/>
<feature type="transmembrane region" description="Helical" evidence="1">
    <location>
        <begin position="305"/>
        <end position="324"/>
    </location>
</feature>
<proteinExistence type="predicted"/>
<dbReference type="OrthoDB" id="9123883at2"/>
<feature type="transmembrane region" description="Helical" evidence="1">
    <location>
        <begin position="174"/>
        <end position="205"/>
    </location>
</feature>
<evidence type="ECO:0000313" key="3">
    <source>
        <dbReference type="Proteomes" id="UP000295509"/>
    </source>
</evidence>
<name>A0A4R8M184_9BURK</name>
<organism evidence="2 3">
    <name type="scientific">Paraburkholderia rhizosphaerae</name>
    <dbReference type="NCBI Taxonomy" id="480658"/>
    <lineage>
        <taxon>Bacteria</taxon>
        <taxon>Pseudomonadati</taxon>
        <taxon>Pseudomonadota</taxon>
        <taxon>Betaproteobacteria</taxon>
        <taxon>Burkholderiales</taxon>
        <taxon>Burkholderiaceae</taxon>
        <taxon>Paraburkholderia</taxon>
    </lineage>
</organism>
<keyword evidence="1" id="KW-1133">Transmembrane helix</keyword>
<dbReference type="Proteomes" id="UP000295509">
    <property type="component" value="Unassembled WGS sequence"/>
</dbReference>
<gene>
    <name evidence="2" type="ORF">BX592_101346</name>
</gene>
<feature type="transmembrane region" description="Helical" evidence="1">
    <location>
        <begin position="24"/>
        <end position="47"/>
    </location>
</feature>
<evidence type="ECO:0008006" key="4">
    <source>
        <dbReference type="Google" id="ProtNLM"/>
    </source>
</evidence>
<accession>A0A4R8M184</accession>
<feature type="transmembrane region" description="Helical" evidence="1">
    <location>
        <begin position="211"/>
        <end position="229"/>
    </location>
</feature>
<feature type="transmembrane region" description="Helical" evidence="1">
    <location>
        <begin position="364"/>
        <end position="382"/>
    </location>
</feature>
<sequence length="540" mass="59651">MRTAQLGSRPLDKESRECWYSTKFVYLLAIFVVLVLGASLAAAFGFLTHDSWNYLLLAQSLKRGEGCSIAGAYFSMFPCGYPLALALTAPSADIASLMISSKATNVILLFFAFLLLQRTLRNVLVPTFVVINPFTIGLFLYTWSENLFLLACCGSLFALSRVHRRDASYPYGAVALLTFFLLVGVSSRYFFAPFAAVIFLCAWRAYGTRTALRTLPAFIAAALFFIAYLKLNTVLSGLATGMPRIPAPETPAFLVFRFVRQLTKEVVILGVSVAALLWLTRKYWSKRAEDRTADRTADNTTAPESRMLALMGAGFLLLAFCLRFRTQYDLYDPRTLSYGLTFVVAGLIGLRTRIPTPRFPAGPAVIYGVLVLLAALTDAAAYSGSAWLPMLKDTLANGYASPVAALQRYRGPATDADLIVTLRRPPRVAETVDDEARLYYPTHASIVDIRTGPYSKPDSVADLMKAIAGHHAHACVIDFTQFASRDDLQRHLDGSFPVAFSFGSGRWWPATVYQPSFDPGMRDYLLSIFQPGRYVPCARN</sequence>
<protein>
    <recommendedName>
        <fullName evidence="4">Dolichyl-phosphate-mannose-protein mannosyltransferase</fullName>
    </recommendedName>
</protein>
<keyword evidence="3" id="KW-1185">Reference proteome</keyword>
<feature type="transmembrane region" description="Helical" evidence="1">
    <location>
        <begin position="123"/>
        <end position="141"/>
    </location>
</feature>
<keyword evidence="1" id="KW-0472">Membrane</keyword>
<reference evidence="2 3" key="1">
    <citation type="submission" date="2019-03" db="EMBL/GenBank/DDBJ databases">
        <title>Genomic Encyclopedia of Type Strains, Phase III (KMG-III): the genomes of soil and plant-associated and newly described type strains.</title>
        <authorList>
            <person name="Whitman W."/>
        </authorList>
    </citation>
    <scope>NUCLEOTIDE SEQUENCE [LARGE SCALE GENOMIC DNA]</scope>
    <source>
        <strain evidence="2 3">LMG 29544</strain>
    </source>
</reference>
<evidence type="ECO:0000256" key="1">
    <source>
        <dbReference type="SAM" id="Phobius"/>
    </source>
</evidence>
<feature type="transmembrane region" description="Helical" evidence="1">
    <location>
        <begin position="94"/>
        <end position="116"/>
    </location>
</feature>
<keyword evidence="1" id="KW-0812">Transmembrane</keyword>
<feature type="transmembrane region" description="Helical" evidence="1">
    <location>
        <begin position="266"/>
        <end position="285"/>
    </location>
</feature>
<evidence type="ECO:0000313" key="2">
    <source>
        <dbReference type="EMBL" id="TDY54890.1"/>
    </source>
</evidence>
<dbReference type="RefSeq" id="WP_134189903.1">
    <property type="nucleotide sequence ID" value="NZ_JBHLUW010000027.1"/>
</dbReference>
<feature type="transmembrane region" description="Helical" evidence="1">
    <location>
        <begin position="336"/>
        <end position="352"/>
    </location>
</feature>
<comment type="caution">
    <text evidence="2">The sequence shown here is derived from an EMBL/GenBank/DDBJ whole genome shotgun (WGS) entry which is preliminary data.</text>
</comment>